<dbReference type="PANTHER" id="PTHR21041">
    <property type="entry name" value="DENDRITIC CELL-SPECIFIC TRANSMEMBRANE PROTEIN"/>
    <property type="match status" value="1"/>
</dbReference>
<dbReference type="InterPro" id="IPR051856">
    <property type="entry name" value="CSR-E3_Ligase_Protein"/>
</dbReference>
<dbReference type="Proteomes" id="UP001497497">
    <property type="component" value="Unassembled WGS sequence"/>
</dbReference>
<feature type="domain" description="Dendritic cell-specific transmembrane protein-like" evidence="6">
    <location>
        <begin position="182"/>
        <end position="372"/>
    </location>
</feature>
<dbReference type="PANTHER" id="PTHR21041:SF17">
    <property type="entry name" value="E3 UBIQUITIN-PROTEIN LIGASE DCST1"/>
    <property type="match status" value="1"/>
</dbReference>
<evidence type="ECO:0000313" key="7">
    <source>
        <dbReference type="EMBL" id="CAL1529048.1"/>
    </source>
</evidence>
<evidence type="ECO:0000256" key="4">
    <source>
        <dbReference type="ARBA" id="ARBA00023136"/>
    </source>
</evidence>
<dbReference type="GO" id="GO:0016020">
    <property type="term" value="C:membrane"/>
    <property type="evidence" value="ECO:0007669"/>
    <property type="project" value="UniProtKB-SubCell"/>
</dbReference>
<evidence type="ECO:0000256" key="2">
    <source>
        <dbReference type="ARBA" id="ARBA00022692"/>
    </source>
</evidence>
<dbReference type="AlphaFoldDB" id="A0AAV2H5S4"/>
<dbReference type="Pfam" id="PF07782">
    <property type="entry name" value="DC_STAMP"/>
    <property type="match status" value="1"/>
</dbReference>
<evidence type="ECO:0000256" key="5">
    <source>
        <dbReference type="SAM" id="Phobius"/>
    </source>
</evidence>
<keyword evidence="3 5" id="KW-1133">Transmembrane helix</keyword>
<comment type="caution">
    <text evidence="7">The sequence shown here is derived from an EMBL/GenBank/DDBJ whole genome shotgun (WGS) entry which is preliminary data.</text>
</comment>
<keyword evidence="8" id="KW-1185">Reference proteome</keyword>
<feature type="transmembrane region" description="Helical" evidence="5">
    <location>
        <begin position="325"/>
        <end position="344"/>
    </location>
</feature>
<evidence type="ECO:0000313" key="8">
    <source>
        <dbReference type="Proteomes" id="UP001497497"/>
    </source>
</evidence>
<evidence type="ECO:0000259" key="6">
    <source>
        <dbReference type="Pfam" id="PF07782"/>
    </source>
</evidence>
<keyword evidence="4 5" id="KW-0472">Membrane</keyword>
<reference evidence="7 8" key="1">
    <citation type="submission" date="2024-04" db="EMBL/GenBank/DDBJ databases">
        <authorList>
            <consortium name="Genoscope - CEA"/>
            <person name="William W."/>
        </authorList>
    </citation>
    <scope>NUCLEOTIDE SEQUENCE [LARGE SCALE GENOMIC DNA]</scope>
</reference>
<feature type="non-terminal residue" evidence="7">
    <location>
        <position position="449"/>
    </location>
</feature>
<dbReference type="InterPro" id="IPR012858">
    <property type="entry name" value="DC_STAMP-like"/>
</dbReference>
<keyword evidence="2 5" id="KW-0812">Transmembrane</keyword>
<name>A0AAV2H5S4_LYMST</name>
<proteinExistence type="predicted"/>
<dbReference type="EMBL" id="CAXITT010000042">
    <property type="protein sequence ID" value="CAL1529048.1"/>
    <property type="molecule type" value="Genomic_DNA"/>
</dbReference>
<evidence type="ECO:0000256" key="1">
    <source>
        <dbReference type="ARBA" id="ARBA00004141"/>
    </source>
</evidence>
<evidence type="ECO:0000256" key="3">
    <source>
        <dbReference type="ARBA" id="ARBA00022989"/>
    </source>
</evidence>
<sequence>MNDLCLFTGKAVEKDWEKKMDLRCEDTFSKGVVRCVEKLGSLFDKCYDIMWIIAYLLCWPLKISAFCNLVTLLPGAFGMNCQSMKVVNPGFGETFVAARAVIDDMDQGMDVKMQYKMVGDASAVDYTPVEEMRQATIHEVNEKVDLFSYLFSIVAHLLTFAFLIMFKSAYTYNKKYLTELSFDNIYITPYFRHIDARRKAQGKKTLLPLKKFESKEYTSLSKMKLSPVERSRLISATALLMVRVFISAIICYMDSLLYQILDIVARNSRVEYHQTGEHVIDIKVYGTGFMSSLVRNFLVKFNTKHKLDQLTTNYDCLPSPSQTDVAIVAFLFLTYFIVWLFLYFEAFGLRLRRAIASFYYRKREKKRVLYLYNEMFRRRLGYLTHLRKKVRKAIKARELKRKVGLLVALQRHCPACCRWLRIFQSNRETCIICDDNQNEFFHMCTTTGC</sequence>
<accession>A0AAV2H5S4</accession>
<gene>
    <name evidence="7" type="ORF">GSLYS_00003209001</name>
</gene>
<comment type="subcellular location">
    <subcellularLocation>
        <location evidence="1">Membrane</location>
        <topology evidence="1">Multi-pass membrane protein</topology>
    </subcellularLocation>
</comment>
<protein>
    <recommendedName>
        <fullName evidence="6">Dendritic cell-specific transmembrane protein-like domain-containing protein</fullName>
    </recommendedName>
</protein>
<feature type="transmembrane region" description="Helical" evidence="5">
    <location>
        <begin position="233"/>
        <end position="261"/>
    </location>
</feature>
<organism evidence="7 8">
    <name type="scientific">Lymnaea stagnalis</name>
    <name type="common">Great pond snail</name>
    <name type="synonym">Helix stagnalis</name>
    <dbReference type="NCBI Taxonomy" id="6523"/>
    <lineage>
        <taxon>Eukaryota</taxon>
        <taxon>Metazoa</taxon>
        <taxon>Spiralia</taxon>
        <taxon>Lophotrochozoa</taxon>
        <taxon>Mollusca</taxon>
        <taxon>Gastropoda</taxon>
        <taxon>Heterobranchia</taxon>
        <taxon>Euthyneura</taxon>
        <taxon>Panpulmonata</taxon>
        <taxon>Hygrophila</taxon>
        <taxon>Lymnaeoidea</taxon>
        <taxon>Lymnaeidae</taxon>
        <taxon>Lymnaea</taxon>
    </lineage>
</organism>
<feature type="transmembrane region" description="Helical" evidence="5">
    <location>
        <begin position="146"/>
        <end position="166"/>
    </location>
</feature>